<accession>A0A1R2BTE3</accession>
<dbReference type="Proteomes" id="UP000187209">
    <property type="component" value="Unassembled WGS sequence"/>
</dbReference>
<dbReference type="AlphaFoldDB" id="A0A1R2BTE3"/>
<organism evidence="1 2">
    <name type="scientific">Stentor coeruleus</name>
    <dbReference type="NCBI Taxonomy" id="5963"/>
    <lineage>
        <taxon>Eukaryota</taxon>
        <taxon>Sar</taxon>
        <taxon>Alveolata</taxon>
        <taxon>Ciliophora</taxon>
        <taxon>Postciliodesmatophora</taxon>
        <taxon>Heterotrichea</taxon>
        <taxon>Heterotrichida</taxon>
        <taxon>Stentoridae</taxon>
        <taxon>Stentor</taxon>
    </lineage>
</organism>
<gene>
    <name evidence="1" type="ORF">SteCoe_19737</name>
</gene>
<sequence length="279" mass="31568">MEGKRVSSHRASKINQREKEIKSIQDAAKTIIHKNAIFYSKLKECVQKFYTSILIESAKQIRLIKQNVESSIKSISIESAKQIRLIKQNVESSIKSISSITILINQECMAKTLAPTTIWKVKALSKKSESSFPKEVELFGSFLDILNSELFPENTLANPERPQVVPMQIPQIFSQQGFANQVSASLTPFPIKTYSNTFVSQISTGSNSEWGTLNKQKMYKVLPPWIQQQIEQGIKYNAKEIIIYQNTKPVSIADLNTMQYFYSSPDGKKSGPGMPLIRR</sequence>
<dbReference type="EMBL" id="MPUH01000439">
    <property type="protein sequence ID" value="OMJ80089.1"/>
    <property type="molecule type" value="Genomic_DNA"/>
</dbReference>
<name>A0A1R2BTE3_9CILI</name>
<reference evidence="1 2" key="1">
    <citation type="submission" date="2016-11" db="EMBL/GenBank/DDBJ databases">
        <title>The macronuclear genome of Stentor coeruleus: a giant cell with tiny introns.</title>
        <authorList>
            <person name="Slabodnick M."/>
            <person name="Ruby J.G."/>
            <person name="Reiff S.B."/>
            <person name="Swart E.C."/>
            <person name="Gosai S."/>
            <person name="Prabakaran S."/>
            <person name="Witkowska E."/>
            <person name="Larue G.E."/>
            <person name="Fisher S."/>
            <person name="Freeman R.M."/>
            <person name="Gunawardena J."/>
            <person name="Chu W."/>
            <person name="Stover N.A."/>
            <person name="Gregory B.D."/>
            <person name="Nowacki M."/>
            <person name="Derisi J."/>
            <person name="Roy S.W."/>
            <person name="Marshall W.F."/>
            <person name="Sood P."/>
        </authorList>
    </citation>
    <scope>NUCLEOTIDE SEQUENCE [LARGE SCALE GENOMIC DNA]</scope>
    <source>
        <strain evidence="1">WM001</strain>
    </source>
</reference>
<keyword evidence="2" id="KW-1185">Reference proteome</keyword>
<comment type="caution">
    <text evidence="1">The sequence shown here is derived from an EMBL/GenBank/DDBJ whole genome shotgun (WGS) entry which is preliminary data.</text>
</comment>
<evidence type="ECO:0000313" key="1">
    <source>
        <dbReference type="EMBL" id="OMJ80089.1"/>
    </source>
</evidence>
<protein>
    <submittedName>
        <fullName evidence="1">Uncharacterized protein</fullName>
    </submittedName>
</protein>
<evidence type="ECO:0000313" key="2">
    <source>
        <dbReference type="Proteomes" id="UP000187209"/>
    </source>
</evidence>
<proteinExistence type="predicted"/>